<feature type="region of interest" description="Disordered" evidence="3">
    <location>
        <begin position="205"/>
        <end position="227"/>
    </location>
</feature>
<dbReference type="InterPro" id="IPR015424">
    <property type="entry name" value="PyrdxlP-dep_Trfase"/>
</dbReference>
<dbReference type="AlphaFoldDB" id="A0AAW0R5N6"/>
<sequence>MDDSKTLHRPSYDLGNIQGDYHKAEVGDGVYMRLENNKTREKFRSLDFCGGAAVSCLGNGGENASAEYVRVVEAAAAQMQKLAYVSHTTYRTDVNFDLSELLVRNANRYLVSDEDTKQRRYKEIETSEASKISHAIIVNSGSEAAETAIKAVWQYWRQQGKPYKSKILSRESSYHGNTLGALALGEFPSRQDTYKGLIKPRTPLTLGSESLSGHDSRRNLGSGTNANEMHDEPLEIQYIKFDRYYPFGDKPKNESEGEYVDRLINNLQRLIKLHGAETIAAIWIEPVSGAALGCQPAGPGYLAKVKRLCQDNDILLVYDEVMCGLGRMGTMHAWHHDQAQFDEQMGQDGVLSNEKQEHRLQTLAPDIQMIGKCLAAGVMPAAGLLVNRRVANGLGPKFIHSFTYQAHPTTCAAALATQIEVQRLFEAGRIQRLAKCLEREVKKQLGHLSNVANIRGRGLFWGIELQHDDGGAWAHDVAAELVSFGEDDYFVQRDACIRFYASAWRLRRHEGPERKGDHIMLSPAFTFTEEGIIDAITKLSDVVRRYFENSVHISHHRAAVAKGAFVP</sequence>
<evidence type="ECO:0000313" key="5">
    <source>
        <dbReference type="Proteomes" id="UP001392437"/>
    </source>
</evidence>
<dbReference type="PANTHER" id="PTHR43094">
    <property type="entry name" value="AMINOTRANSFERASE"/>
    <property type="match status" value="1"/>
</dbReference>
<reference evidence="4 5" key="1">
    <citation type="submission" date="2023-01" db="EMBL/GenBank/DDBJ databases">
        <title>Analysis of 21 Apiospora genomes using comparative genomics revels a genus with tremendous synthesis potential of carbohydrate active enzymes and secondary metabolites.</title>
        <authorList>
            <person name="Sorensen T."/>
        </authorList>
    </citation>
    <scope>NUCLEOTIDE SEQUENCE [LARGE SCALE GENOMIC DNA]</scope>
    <source>
        <strain evidence="4 5">CBS 117206</strain>
    </source>
</reference>
<dbReference type="InterPro" id="IPR005814">
    <property type="entry name" value="Aminotrans_3"/>
</dbReference>
<comment type="caution">
    <text evidence="4">The sequence shown here is derived from an EMBL/GenBank/DDBJ whole genome shotgun (WGS) entry which is preliminary data.</text>
</comment>
<organism evidence="4 5">
    <name type="scientific">Apiospora kogelbergensis</name>
    <dbReference type="NCBI Taxonomy" id="1337665"/>
    <lineage>
        <taxon>Eukaryota</taxon>
        <taxon>Fungi</taxon>
        <taxon>Dikarya</taxon>
        <taxon>Ascomycota</taxon>
        <taxon>Pezizomycotina</taxon>
        <taxon>Sordariomycetes</taxon>
        <taxon>Xylariomycetidae</taxon>
        <taxon>Amphisphaeriales</taxon>
        <taxon>Apiosporaceae</taxon>
        <taxon>Apiospora</taxon>
    </lineage>
</organism>
<name>A0AAW0R5N6_9PEZI</name>
<proteinExistence type="inferred from homology"/>
<keyword evidence="2" id="KW-0663">Pyridoxal phosphate</keyword>
<dbReference type="EMBL" id="JAQQWP010000002">
    <property type="protein sequence ID" value="KAK8129187.1"/>
    <property type="molecule type" value="Genomic_DNA"/>
</dbReference>
<evidence type="ECO:0000256" key="3">
    <source>
        <dbReference type="SAM" id="MobiDB-lite"/>
    </source>
</evidence>
<dbReference type="InterPro" id="IPR015422">
    <property type="entry name" value="PyrdxlP-dep_Trfase_small"/>
</dbReference>
<keyword evidence="5" id="KW-1185">Reference proteome</keyword>
<dbReference type="Proteomes" id="UP001392437">
    <property type="component" value="Unassembled WGS sequence"/>
</dbReference>
<dbReference type="InterPro" id="IPR015421">
    <property type="entry name" value="PyrdxlP-dep_Trfase_major"/>
</dbReference>
<keyword evidence="4" id="KW-0032">Aminotransferase</keyword>
<dbReference type="GO" id="GO:0030170">
    <property type="term" value="F:pyridoxal phosphate binding"/>
    <property type="evidence" value="ECO:0007669"/>
    <property type="project" value="InterPro"/>
</dbReference>
<dbReference type="GO" id="GO:0005829">
    <property type="term" value="C:cytosol"/>
    <property type="evidence" value="ECO:0007669"/>
    <property type="project" value="TreeGrafter"/>
</dbReference>
<evidence type="ECO:0000256" key="2">
    <source>
        <dbReference type="ARBA" id="ARBA00022898"/>
    </source>
</evidence>
<accession>A0AAW0R5N6</accession>
<protein>
    <submittedName>
        <fullName evidence="4">Aminotransferase-like protein</fullName>
    </submittedName>
</protein>
<evidence type="ECO:0000313" key="4">
    <source>
        <dbReference type="EMBL" id="KAK8129187.1"/>
    </source>
</evidence>
<dbReference type="Gene3D" id="3.40.640.10">
    <property type="entry name" value="Type I PLP-dependent aspartate aminotransferase-like (Major domain)"/>
    <property type="match status" value="2"/>
</dbReference>
<comment type="similarity">
    <text evidence="1">Belongs to the class-III pyridoxal-phosphate-dependent aminotransferase family.</text>
</comment>
<dbReference type="Gene3D" id="3.90.1150.10">
    <property type="entry name" value="Aspartate Aminotransferase, domain 1"/>
    <property type="match status" value="2"/>
</dbReference>
<evidence type="ECO:0000256" key="1">
    <source>
        <dbReference type="ARBA" id="ARBA00008954"/>
    </source>
</evidence>
<dbReference type="PANTHER" id="PTHR43094:SF1">
    <property type="entry name" value="AMINOTRANSFERASE CLASS-III"/>
    <property type="match status" value="1"/>
</dbReference>
<gene>
    <name evidence="4" type="ORF">PG999_001567</name>
</gene>
<keyword evidence="4" id="KW-0808">Transferase</keyword>
<dbReference type="Pfam" id="PF00202">
    <property type="entry name" value="Aminotran_3"/>
    <property type="match status" value="3"/>
</dbReference>
<dbReference type="SUPFAM" id="SSF53383">
    <property type="entry name" value="PLP-dependent transferases"/>
    <property type="match status" value="1"/>
</dbReference>
<dbReference type="GO" id="GO:0008483">
    <property type="term" value="F:transaminase activity"/>
    <property type="evidence" value="ECO:0007669"/>
    <property type="project" value="UniProtKB-KW"/>
</dbReference>